<evidence type="ECO:0000313" key="12">
    <source>
        <dbReference type="Proteomes" id="UP001431783"/>
    </source>
</evidence>
<proteinExistence type="inferred from homology"/>
<dbReference type="Gene3D" id="3.40.50.1820">
    <property type="entry name" value="alpha/beta hydrolase"/>
    <property type="match status" value="1"/>
</dbReference>
<dbReference type="SUPFAM" id="SSF53474">
    <property type="entry name" value="alpha/beta-Hydrolases"/>
    <property type="match status" value="1"/>
</dbReference>
<dbReference type="Pfam" id="PF04083">
    <property type="entry name" value="Abhydro_lipase"/>
    <property type="match status" value="1"/>
</dbReference>
<keyword evidence="9" id="KW-0812">Transmembrane</keyword>
<keyword evidence="9" id="KW-0472">Membrane</keyword>
<evidence type="ECO:0000256" key="3">
    <source>
        <dbReference type="ARBA" id="ARBA00022801"/>
    </source>
</evidence>
<protein>
    <recommendedName>
        <fullName evidence="7">Lipase</fullName>
    </recommendedName>
</protein>
<keyword evidence="12" id="KW-1185">Reference proteome</keyword>
<evidence type="ECO:0000256" key="2">
    <source>
        <dbReference type="ARBA" id="ARBA00022729"/>
    </source>
</evidence>
<evidence type="ECO:0000256" key="7">
    <source>
        <dbReference type="PIRNR" id="PIRNR000862"/>
    </source>
</evidence>
<keyword evidence="9" id="KW-1133">Transmembrane helix</keyword>
<keyword evidence="6" id="KW-0325">Glycoprotein</keyword>
<evidence type="ECO:0000256" key="8">
    <source>
        <dbReference type="PIRSR" id="PIRSR000862-1"/>
    </source>
</evidence>
<keyword evidence="3 7" id="KW-0378">Hydrolase</keyword>
<dbReference type="InterPro" id="IPR025483">
    <property type="entry name" value="Lipase_euk"/>
</dbReference>
<sequence>MNWKLNIVVLILSVVIFKIYFVRNVTDVIETMKETGYEGELHYTTTEDGYILVLQRIVRGPNTPDNAPIMNRHPVLLIHPLAASAIDWVYYHGNNSLPYLLFEKGYDVWLGNVRDAGVSFNHTSTSVYEHPEKFWNVSLHEIGFYDHPAMIDYILKKTGHKKVSYIGMSQGEATFLVFASSRPEYNEKVEVAILIAPSSHLKNSDNNFYKTLGKYWSSLEKISHTFGIYDLPFRDMVGFLCQYQIFSSVCNKILAPLVGYKNDDQYDSEITTKLFRVYGTKFSLKHLFHYLQIFNTGIFRRYDYGKKENLNIYGSIEPPEYDLGKISAPVALFWGENDCWSRPKDIEEMTRKLPNLVLSYKVPHMLFSHSDFLLAKDAKKLLYDELVKTVEKYNS</sequence>
<evidence type="ECO:0000313" key="11">
    <source>
        <dbReference type="EMBL" id="KAK9870231.1"/>
    </source>
</evidence>
<feature type="active site" description="Charge relay system" evidence="8">
    <location>
        <position position="338"/>
    </location>
</feature>
<dbReference type="GO" id="GO:0016788">
    <property type="term" value="F:hydrolase activity, acting on ester bonds"/>
    <property type="evidence" value="ECO:0007669"/>
    <property type="project" value="InterPro"/>
</dbReference>
<feature type="domain" description="Partial AB-hydrolase lipase" evidence="10">
    <location>
        <begin position="30"/>
        <end position="89"/>
    </location>
</feature>
<comment type="similarity">
    <text evidence="1 7">Belongs to the AB hydrolase superfamily. Lipase family.</text>
</comment>
<keyword evidence="4 7" id="KW-0442">Lipid degradation</keyword>
<keyword evidence="5" id="KW-0443">Lipid metabolism</keyword>
<dbReference type="PIRSF" id="PIRSF000862">
    <property type="entry name" value="Steryl_ester_lip"/>
    <property type="match status" value="1"/>
</dbReference>
<dbReference type="AlphaFoldDB" id="A0AAW1TPY4"/>
<evidence type="ECO:0000256" key="6">
    <source>
        <dbReference type="ARBA" id="ARBA00023180"/>
    </source>
</evidence>
<feature type="active site" description="Charge relay system" evidence="8">
    <location>
        <position position="369"/>
    </location>
</feature>
<dbReference type="FunFam" id="3.40.50.1820:FF:000057">
    <property type="entry name" value="Lipase"/>
    <property type="match status" value="1"/>
</dbReference>
<gene>
    <name evidence="11" type="ORF">WA026_006316</name>
</gene>
<evidence type="ECO:0000256" key="4">
    <source>
        <dbReference type="ARBA" id="ARBA00022963"/>
    </source>
</evidence>
<keyword evidence="2" id="KW-0732">Signal</keyword>
<accession>A0AAW1TPY4</accession>
<dbReference type="GO" id="GO:0016042">
    <property type="term" value="P:lipid catabolic process"/>
    <property type="evidence" value="ECO:0007669"/>
    <property type="project" value="UniProtKB-KW"/>
</dbReference>
<evidence type="ECO:0000256" key="1">
    <source>
        <dbReference type="ARBA" id="ARBA00010701"/>
    </source>
</evidence>
<evidence type="ECO:0000259" key="10">
    <source>
        <dbReference type="Pfam" id="PF04083"/>
    </source>
</evidence>
<dbReference type="EMBL" id="JARQZJ010000002">
    <property type="protein sequence ID" value="KAK9870231.1"/>
    <property type="molecule type" value="Genomic_DNA"/>
</dbReference>
<feature type="active site" description="Nucleophile" evidence="8">
    <location>
        <position position="169"/>
    </location>
</feature>
<dbReference type="PANTHER" id="PTHR11005">
    <property type="entry name" value="LYSOSOMAL ACID LIPASE-RELATED"/>
    <property type="match status" value="1"/>
</dbReference>
<dbReference type="Proteomes" id="UP001431783">
    <property type="component" value="Unassembled WGS sequence"/>
</dbReference>
<comment type="caution">
    <text evidence="11">The sequence shown here is derived from an EMBL/GenBank/DDBJ whole genome shotgun (WGS) entry which is preliminary data.</text>
</comment>
<evidence type="ECO:0000256" key="5">
    <source>
        <dbReference type="ARBA" id="ARBA00023098"/>
    </source>
</evidence>
<feature type="transmembrane region" description="Helical" evidence="9">
    <location>
        <begin position="5"/>
        <end position="22"/>
    </location>
</feature>
<organism evidence="11 12">
    <name type="scientific">Henosepilachna vigintioctopunctata</name>
    <dbReference type="NCBI Taxonomy" id="420089"/>
    <lineage>
        <taxon>Eukaryota</taxon>
        <taxon>Metazoa</taxon>
        <taxon>Ecdysozoa</taxon>
        <taxon>Arthropoda</taxon>
        <taxon>Hexapoda</taxon>
        <taxon>Insecta</taxon>
        <taxon>Pterygota</taxon>
        <taxon>Neoptera</taxon>
        <taxon>Endopterygota</taxon>
        <taxon>Coleoptera</taxon>
        <taxon>Polyphaga</taxon>
        <taxon>Cucujiformia</taxon>
        <taxon>Coccinelloidea</taxon>
        <taxon>Coccinellidae</taxon>
        <taxon>Epilachninae</taxon>
        <taxon>Epilachnini</taxon>
        <taxon>Henosepilachna</taxon>
    </lineage>
</organism>
<dbReference type="InterPro" id="IPR006693">
    <property type="entry name" value="AB_hydrolase_lipase"/>
</dbReference>
<evidence type="ECO:0000256" key="9">
    <source>
        <dbReference type="SAM" id="Phobius"/>
    </source>
</evidence>
<name>A0AAW1TPY4_9CUCU</name>
<dbReference type="InterPro" id="IPR029058">
    <property type="entry name" value="AB_hydrolase_fold"/>
</dbReference>
<reference evidence="11 12" key="1">
    <citation type="submission" date="2023-03" db="EMBL/GenBank/DDBJ databases">
        <title>Genome insight into feeding habits of ladybird beetles.</title>
        <authorList>
            <person name="Li H.-S."/>
            <person name="Huang Y.-H."/>
            <person name="Pang H."/>
        </authorList>
    </citation>
    <scope>NUCLEOTIDE SEQUENCE [LARGE SCALE GENOMIC DNA]</scope>
    <source>
        <strain evidence="11">SYSU_2023b</strain>
        <tissue evidence="11">Whole body</tissue>
    </source>
</reference>